<evidence type="ECO:0000256" key="4">
    <source>
        <dbReference type="ARBA" id="ARBA00023163"/>
    </source>
</evidence>
<dbReference type="GO" id="GO:0005634">
    <property type="term" value="C:nucleus"/>
    <property type="evidence" value="ECO:0007669"/>
    <property type="project" value="UniProtKB-SubCell"/>
</dbReference>
<organism evidence="7">
    <name type="scientific">Noccaea caerulescens</name>
    <name type="common">Alpine penny-cress</name>
    <name type="synonym">Thlaspi caerulescens</name>
    <dbReference type="NCBI Taxonomy" id="107243"/>
    <lineage>
        <taxon>Eukaryota</taxon>
        <taxon>Viridiplantae</taxon>
        <taxon>Streptophyta</taxon>
        <taxon>Embryophyta</taxon>
        <taxon>Tracheophyta</taxon>
        <taxon>Spermatophyta</taxon>
        <taxon>Magnoliopsida</taxon>
        <taxon>eudicotyledons</taxon>
        <taxon>Gunneridae</taxon>
        <taxon>Pentapetalae</taxon>
        <taxon>rosids</taxon>
        <taxon>malvids</taxon>
        <taxon>Brassicales</taxon>
        <taxon>Brassicaceae</taxon>
        <taxon>Coluteocarpeae</taxon>
        <taxon>Noccaea</taxon>
    </lineage>
</organism>
<evidence type="ECO:0000256" key="5">
    <source>
        <dbReference type="ARBA" id="ARBA00023242"/>
    </source>
</evidence>
<name>A0A1J3JI67_NOCCA</name>
<evidence type="ECO:0000313" key="7">
    <source>
        <dbReference type="EMBL" id="JAU92195.1"/>
    </source>
</evidence>
<dbReference type="InterPro" id="IPR036093">
    <property type="entry name" value="NAC_dom_sf"/>
</dbReference>
<dbReference type="PROSITE" id="PS51005">
    <property type="entry name" value="NAC"/>
    <property type="match status" value="1"/>
</dbReference>
<dbReference type="GO" id="GO:0003677">
    <property type="term" value="F:DNA binding"/>
    <property type="evidence" value="ECO:0007669"/>
    <property type="project" value="UniProtKB-KW"/>
</dbReference>
<dbReference type="PANTHER" id="PTHR31744:SF236">
    <property type="entry name" value="NAC DOMAIN-CONTAINING PROTEIN 105"/>
    <property type="match status" value="1"/>
</dbReference>
<dbReference type="AlphaFoldDB" id="A0A1J3JI67"/>
<dbReference type="GO" id="GO:0006355">
    <property type="term" value="P:regulation of DNA-templated transcription"/>
    <property type="evidence" value="ECO:0007669"/>
    <property type="project" value="InterPro"/>
</dbReference>
<keyword evidence="5" id="KW-0539">Nucleus</keyword>
<dbReference type="Gene3D" id="2.170.150.80">
    <property type="entry name" value="NAC domain"/>
    <property type="match status" value="1"/>
</dbReference>
<dbReference type="FunFam" id="2.170.150.80:FF:000003">
    <property type="entry name" value="NAC domain-containing protein"/>
    <property type="match status" value="1"/>
</dbReference>
<protein>
    <submittedName>
        <fullName evidence="7">NAC domain-containing protein 7</fullName>
    </submittedName>
</protein>
<dbReference type="Pfam" id="PF02365">
    <property type="entry name" value="NAM"/>
    <property type="match status" value="1"/>
</dbReference>
<keyword evidence="2" id="KW-0805">Transcription regulation</keyword>
<keyword evidence="3" id="KW-0238">DNA-binding</keyword>
<dbReference type="PANTHER" id="PTHR31744">
    <property type="entry name" value="PROTEIN CUP-SHAPED COTYLEDON 2-RELATED"/>
    <property type="match status" value="1"/>
</dbReference>
<comment type="subcellular location">
    <subcellularLocation>
        <location evidence="1">Nucleus</location>
    </subcellularLocation>
</comment>
<dbReference type="EMBL" id="GEVM01013743">
    <property type="protein sequence ID" value="JAU92195.1"/>
    <property type="molecule type" value="Transcribed_RNA"/>
</dbReference>
<feature type="domain" description="NAC" evidence="6">
    <location>
        <begin position="9"/>
        <end position="158"/>
    </location>
</feature>
<evidence type="ECO:0000256" key="3">
    <source>
        <dbReference type="ARBA" id="ARBA00023125"/>
    </source>
</evidence>
<dbReference type="SUPFAM" id="SSF101941">
    <property type="entry name" value="NAC domain"/>
    <property type="match status" value="1"/>
</dbReference>
<evidence type="ECO:0000259" key="6">
    <source>
        <dbReference type="PROSITE" id="PS51005"/>
    </source>
</evidence>
<evidence type="ECO:0000256" key="1">
    <source>
        <dbReference type="ARBA" id="ARBA00004123"/>
    </source>
</evidence>
<keyword evidence="4" id="KW-0804">Transcription</keyword>
<gene>
    <name evidence="7" type="ORF">MP_TR1904_c0_g1_i1_g.5943</name>
</gene>
<proteinExistence type="predicted"/>
<evidence type="ECO:0000256" key="2">
    <source>
        <dbReference type="ARBA" id="ARBA00023015"/>
    </source>
</evidence>
<accession>A0A1J3JI67</accession>
<sequence>MESVESCSVPPGFRFHPTDEELVGYYLRKKVASQKIDLDVIRDIDLYKIEPWDLQERCRIGYEEQNEWYFFSHKDKKYPTGTRTNRATMAGFWKATGRDKAVYDKIKLIGMRKTLVFYKGRAPNGQKSDWIMHEYRLESDENAPPQEEGWVVCRAFKKRAIGQGKNMETWSSSYFYDEVTSTGVNSVMDPIDYMTNQQHEIFGKGMMCKQELEGMVDGLNYMQSNHQFIQLPQLQSPSLPLMKRPSSSMSITSMDKNNNYKLTVEDEESFESLISQENKRKKKKNQLRMTGDWREFDKFVASQLMSQEDNGTSSFIDHHEDMDMDSSMLLNEREEENMFISEFLSTNSDYDIGICVFDK</sequence>
<reference evidence="7" key="1">
    <citation type="submission" date="2016-07" db="EMBL/GenBank/DDBJ databases">
        <title>De novo transcriptome assembly of four accessions of the metal hyperaccumulator plant Noccaea caerulescens.</title>
        <authorList>
            <person name="Blande D."/>
            <person name="Halimaa P."/>
            <person name="Tervahauta A.I."/>
            <person name="Aarts M.G."/>
            <person name="Karenlampi S.O."/>
        </authorList>
    </citation>
    <scope>NUCLEOTIDE SEQUENCE</scope>
</reference>
<dbReference type="InterPro" id="IPR003441">
    <property type="entry name" value="NAC-dom"/>
</dbReference>